<comment type="similarity">
    <text evidence="7">Belongs to the IspG family.</text>
</comment>
<dbReference type="OrthoDB" id="9803214at2"/>
<dbReference type="PANTHER" id="PTHR30454">
    <property type="entry name" value="4-HYDROXY-3-METHYLBUT-2-EN-1-YL DIPHOSPHATE SYNTHASE"/>
    <property type="match status" value="1"/>
</dbReference>
<dbReference type="PIRSF" id="PIRSF004640">
    <property type="entry name" value="IspG"/>
    <property type="match status" value="1"/>
</dbReference>
<evidence type="ECO:0000313" key="10">
    <source>
        <dbReference type="EMBL" id="ASJ23508.1"/>
    </source>
</evidence>
<dbReference type="Pfam" id="PF04551">
    <property type="entry name" value="GcpE"/>
    <property type="match status" value="1"/>
</dbReference>
<reference evidence="11" key="1">
    <citation type="submission" date="2017-06" db="EMBL/GenBank/DDBJ databases">
        <title>Whole genome sequence of Laribacter hongkongensis LHGZ1.</title>
        <authorList>
            <person name="Chen D."/>
            <person name="Wu H."/>
            <person name="Chen J."/>
        </authorList>
    </citation>
    <scope>NUCLEOTIDE SEQUENCE [LARGE SCALE GENOMIC DNA]</scope>
    <source>
        <strain evidence="11">LHGZ1</strain>
    </source>
</reference>
<dbReference type="UniPathway" id="UPA00056">
    <property type="reaction ID" value="UER00096"/>
</dbReference>
<comment type="function">
    <text evidence="7">Converts 2C-methyl-D-erythritol 2,4-cyclodiphosphate (ME-2,4cPP) into 1-hydroxy-2-methyl-2-(E)-butenyl 4-diphosphate.</text>
</comment>
<keyword evidence="6 7" id="KW-0414">Isoprene biosynthesis</keyword>
<sequence>MSSTGPGRRVCRQARIGHVLMGGTAPVVVQSMTNTDTADAAATALQVFDLWQAGSEVVRITVNSPEAAARVAEIRQRLDDMGCTAPLVGDFHFNGDRLLRDYPDCARALAKYRINPGNVGKGAKGDDKFAFMIRQAIEHDKAVRIGVNWGSLDQTLANRLMDENARRPHPLPAEAIMREALIISALDNAEKAVGLGLGPDQIILSCKVSHVQDLIAVYRELARRCDYALHLGLTEAGMGSKGIVASTAALSVLLQEGIGDTIRVSLTPEPGESRTKEVVVAQEILQTMGIRSFTPLVTACPGCGRTTSTFFQELAQRIQGYLREQMPLWRAEYPGVEMLNVAVMGCVVNGPGESKLADVGISLPGTGEVPVAPVYVDGEKTVTLKGERIAEEFQAIVDAYVRKNYGEGGAKRRRVIAVRPA</sequence>
<organism evidence="10 11">
    <name type="scientific">Laribacter hongkongensis</name>
    <dbReference type="NCBI Taxonomy" id="168471"/>
    <lineage>
        <taxon>Bacteria</taxon>
        <taxon>Pseudomonadati</taxon>
        <taxon>Pseudomonadota</taxon>
        <taxon>Betaproteobacteria</taxon>
        <taxon>Neisseriales</taxon>
        <taxon>Aquaspirillaceae</taxon>
        <taxon>Laribacter</taxon>
    </lineage>
</organism>
<dbReference type="Gene3D" id="3.30.413.10">
    <property type="entry name" value="Sulfite Reductase Hemoprotein, domain 1"/>
    <property type="match status" value="1"/>
</dbReference>
<dbReference type="GO" id="GO:0005506">
    <property type="term" value="F:iron ion binding"/>
    <property type="evidence" value="ECO:0007669"/>
    <property type="project" value="InterPro"/>
</dbReference>
<protein>
    <recommendedName>
        <fullName evidence="7">4-hydroxy-3-methylbut-2-en-1-yl diphosphate synthase (flavodoxin)</fullName>
        <ecNumber evidence="7">1.17.7.3</ecNumber>
    </recommendedName>
    <alternativeName>
        <fullName evidence="7">1-hydroxy-2-methyl-2-(E)-butenyl 4-diphosphate synthase</fullName>
    </alternativeName>
</protein>
<dbReference type="EMBL" id="CP022115">
    <property type="protein sequence ID" value="ASJ23508.1"/>
    <property type="molecule type" value="Genomic_DNA"/>
</dbReference>
<evidence type="ECO:0000259" key="9">
    <source>
        <dbReference type="Pfam" id="PF26540"/>
    </source>
</evidence>
<dbReference type="Proteomes" id="UP000197424">
    <property type="component" value="Chromosome"/>
</dbReference>
<gene>
    <name evidence="7" type="primary">ispG</name>
    <name evidence="10" type="ORF">LHGZ1_0677</name>
</gene>
<evidence type="ECO:0000256" key="4">
    <source>
        <dbReference type="ARBA" id="ARBA00023004"/>
    </source>
</evidence>
<keyword evidence="2 7" id="KW-0479">Metal-binding</keyword>
<dbReference type="InterPro" id="IPR058578">
    <property type="entry name" value="IspG_TIM"/>
</dbReference>
<feature type="domain" description="IspG TIM-barrel" evidence="8">
    <location>
        <begin position="12"/>
        <end position="281"/>
    </location>
</feature>
<keyword evidence="3 7" id="KW-0560">Oxidoreductase</keyword>
<evidence type="ECO:0000256" key="5">
    <source>
        <dbReference type="ARBA" id="ARBA00023014"/>
    </source>
</evidence>
<dbReference type="GO" id="GO:0019288">
    <property type="term" value="P:isopentenyl diphosphate biosynthetic process, methylerythritol 4-phosphate pathway"/>
    <property type="evidence" value="ECO:0007669"/>
    <property type="project" value="UniProtKB-UniRule"/>
</dbReference>
<dbReference type="FunFam" id="3.30.413.10:FF:000012">
    <property type="entry name" value="4-hydroxy-3-methylbut-2-en-1-yl diphosphate synthase (flavodoxin)"/>
    <property type="match status" value="1"/>
</dbReference>
<evidence type="ECO:0000313" key="11">
    <source>
        <dbReference type="Proteomes" id="UP000197424"/>
    </source>
</evidence>
<comment type="catalytic activity">
    <reaction evidence="7">
        <text>(2E)-4-hydroxy-3-methylbut-2-enyl diphosphate + oxidized [flavodoxin] + H2O + 2 H(+) = 2-C-methyl-D-erythritol 2,4-cyclic diphosphate + reduced [flavodoxin]</text>
        <dbReference type="Rhea" id="RHEA:43604"/>
        <dbReference type="Rhea" id="RHEA-COMP:10622"/>
        <dbReference type="Rhea" id="RHEA-COMP:10623"/>
        <dbReference type="ChEBI" id="CHEBI:15377"/>
        <dbReference type="ChEBI" id="CHEBI:15378"/>
        <dbReference type="ChEBI" id="CHEBI:57618"/>
        <dbReference type="ChEBI" id="CHEBI:58210"/>
        <dbReference type="ChEBI" id="CHEBI:58483"/>
        <dbReference type="ChEBI" id="CHEBI:128753"/>
        <dbReference type="EC" id="1.17.7.3"/>
    </reaction>
</comment>
<dbReference type="InterPro" id="IPR016425">
    <property type="entry name" value="IspG_bac"/>
</dbReference>
<dbReference type="NCBIfam" id="NF001540">
    <property type="entry name" value="PRK00366.1"/>
    <property type="match status" value="1"/>
</dbReference>
<proteinExistence type="inferred from homology"/>
<feature type="binding site" evidence="7">
    <location>
        <position position="353"/>
    </location>
    <ligand>
        <name>[4Fe-4S] cluster</name>
        <dbReference type="ChEBI" id="CHEBI:49883"/>
    </ligand>
</feature>
<evidence type="ECO:0000256" key="1">
    <source>
        <dbReference type="ARBA" id="ARBA00022485"/>
    </source>
</evidence>
<dbReference type="AlphaFoldDB" id="A0A248LFD8"/>
<feature type="domain" description="IspG C-terminal" evidence="9">
    <location>
        <begin position="297"/>
        <end position="398"/>
    </location>
</feature>
<dbReference type="Gene3D" id="3.20.20.20">
    <property type="entry name" value="Dihydropteroate synthase-like"/>
    <property type="match status" value="1"/>
</dbReference>
<dbReference type="PANTHER" id="PTHR30454:SF0">
    <property type="entry name" value="4-HYDROXY-3-METHYLBUT-2-EN-1-YL DIPHOSPHATE SYNTHASE (FERREDOXIN), CHLOROPLASTIC"/>
    <property type="match status" value="1"/>
</dbReference>
<feature type="binding site" evidence="7">
    <location>
        <position position="346"/>
    </location>
    <ligand>
        <name>[4Fe-4S] cluster</name>
        <dbReference type="ChEBI" id="CHEBI:49883"/>
    </ligand>
</feature>
<dbReference type="InterPro" id="IPR058579">
    <property type="entry name" value="IspG_C"/>
</dbReference>
<feature type="binding site" evidence="7">
    <location>
        <position position="300"/>
    </location>
    <ligand>
        <name>[4Fe-4S] cluster</name>
        <dbReference type="ChEBI" id="CHEBI:49883"/>
    </ligand>
</feature>
<evidence type="ECO:0000256" key="2">
    <source>
        <dbReference type="ARBA" id="ARBA00022723"/>
    </source>
</evidence>
<evidence type="ECO:0000256" key="3">
    <source>
        <dbReference type="ARBA" id="ARBA00023002"/>
    </source>
</evidence>
<accession>A0A248LFD8</accession>
<dbReference type="SUPFAM" id="SSF56014">
    <property type="entry name" value="Nitrite and sulphite reductase 4Fe-4S domain-like"/>
    <property type="match status" value="1"/>
</dbReference>
<dbReference type="RefSeq" id="WP_088860138.1">
    <property type="nucleotide sequence ID" value="NZ_CP022115.1"/>
</dbReference>
<name>A0A248LFD8_9NEIS</name>
<dbReference type="NCBIfam" id="TIGR00612">
    <property type="entry name" value="ispG_gcpE"/>
    <property type="match status" value="1"/>
</dbReference>
<dbReference type="GO" id="GO:0016114">
    <property type="term" value="P:terpenoid biosynthetic process"/>
    <property type="evidence" value="ECO:0007669"/>
    <property type="project" value="InterPro"/>
</dbReference>
<dbReference type="GO" id="GO:0046429">
    <property type="term" value="F:4-hydroxy-3-methylbut-2-en-1-yl diphosphate synthase activity (ferredoxin)"/>
    <property type="evidence" value="ECO:0007669"/>
    <property type="project" value="UniProtKB-UniRule"/>
</dbReference>
<dbReference type="HAMAP" id="MF_00159">
    <property type="entry name" value="IspG"/>
    <property type="match status" value="1"/>
</dbReference>
<comment type="cofactor">
    <cofactor evidence="7">
        <name>[4Fe-4S] cluster</name>
        <dbReference type="ChEBI" id="CHEBI:49883"/>
    </cofactor>
    <text evidence="7">Binds 1 [4Fe-4S] cluster.</text>
</comment>
<evidence type="ECO:0000259" key="8">
    <source>
        <dbReference type="Pfam" id="PF04551"/>
    </source>
</evidence>
<dbReference type="EC" id="1.17.7.3" evidence="7"/>
<keyword evidence="1 7" id="KW-0004">4Fe-4S</keyword>
<dbReference type="InterPro" id="IPR011005">
    <property type="entry name" value="Dihydropteroate_synth-like_sf"/>
</dbReference>
<keyword evidence="5 7" id="KW-0411">Iron-sulfur</keyword>
<feature type="binding site" evidence="7">
    <location>
        <position position="303"/>
    </location>
    <ligand>
        <name>[4Fe-4S] cluster</name>
        <dbReference type="ChEBI" id="CHEBI:49883"/>
    </ligand>
</feature>
<keyword evidence="4 7" id="KW-0408">Iron</keyword>
<dbReference type="GO" id="GO:0051539">
    <property type="term" value="F:4 iron, 4 sulfur cluster binding"/>
    <property type="evidence" value="ECO:0007669"/>
    <property type="project" value="UniProtKB-UniRule"/>
</dbReference>
<dbReference type="InterPro" id="IPR045854">
    <property type="entry name" value="NO2/SO3_Rdtase_4Fe4S_sf"/>
</dbReference>
<evidence type="ECO:0000256" key="6">
    <source>
        <dbReference type="ARBA" id="ARBA00023229"/>
    </source>
</evidence>
<comment type="pathway">
    <text evidence="7">Isoprenoid biosynthesis; isopentenyl diphosphate biosynthesis via DXP pathway; isopentenyl diphosphate from 1-deoxy-D-xylulose 5-phosphate: step 5/6.</text>
</comment>
<dbReference type="InterPro" id="IPR004588">
    <property type="entry name" value="IspG_bac-typ"/>
</dbReference>
<dbReference type="GO" id="GO:0141197">
    <property type="term" value="F:4-hydroxy-3-methylbut-2-enyl-diphosphate synthase activity (flavodoxin)"/>
    <property type="evidence" value="ECO:0007669"/>
    <property type="project" value="UniProtKB-EC"/>
</dbReference>
<evidence type="ECO:0000256" key="7">
    <source>
        <dbReference type="HAMAP-Rule" id="MF_00159"/>
    </source>
</evidence>
<dbReference type="Pfam" id="PF26540">
    <property type="entry name" value="GcpE_C"/>
    <property type="match status" value="1"/>
</dbReference>